<keyword evidence="1 3" id="KW-0808">Transferase</keyword>
<evidence type="ECO:0000259" key="4">
    <source>
        <dbReference type="Pfam" id="PF06021"/>
    </source>
</evidence>
<evidence type="ECO:0000313" key="7">
    <source>
        <dbReference type="Proteomes" id="UP000627253"/>
    </source>
</evidence>
<sequence>MLILTCSTQLLRLEGILRKSLPFTLPVYGAVMNINRGNPGEYEVVVDSWPEFGAVLARRRGEVAAGVGCGGAWVAHCDHGVCQGGHWGALCWGIGSAGAYWRQELGGVTVSSLSPLHVELLNKTWPYGGNARSRGYLADLLERFPHLCLQDAAGQPLCWALTDQFGAGTHGYTLPTHRRRGLMQAALTFAARRAQNRGFPTYG</sequence>
<dbReference type="OrthoDB" id="61870at2759"/>
<accession>A0A852IKF2</accession>
<evidence type="ECO:0000313" key="6">
    <source>
        <dbReference type="EMBL" id="NXX39360.1"/>
    </source>
</evidence>
<dbReference type="InterPro" id="IPR013652">
    <property type="entry name" value="Glycine_N-acyltransferase_C"/>
</dbReference>
<evidence type="ECO:0000256" key="3">
    <source>
        <dbReference type="RuleBase" id="RU368002"/>
    </source>
</evidence>
<protein>
    <recommendedName>
        <fullName evidence="3">Glycine N-acyltransferase-like protein</fullName>
        <ecNumber evidence="3">2.3.1.-</ecNumber>
    </recommendedName>
</protein>
<dbReference type="SUPFAM" id="SSF55729">
    <property type="entry name" value="Acyl-CoA N-acyltransferases (Nat)"/>
    <property type="match status" value="1"/>
</dbReference>
<dbReference type="Gene3D" id="3.40.630.30">
    <property type="match status" value="1"/>
</dbReference>
<dbReference type="Proteomes" id="UP000627253">
    <property type="component" value="Unassembled WGS sequence"/>
</dbReference>
<organism evidence="6 7">
    <name type="scientific">Tricholaema leucomelas</name>
    <name type="common">pied barbet</name>
    <dbReference type="NCBI Taxonomy" id="240729"/>
    <lineage>
        <taxon>Eukaryota</taxon>
        <taxon>Metazoa</taxon>
        <taxon>Chordata</taxon>
        <taxon>Craniata</taxon>
        <taxon>Vertebrata</taxon>
        <taxon>Euteleostomi</taxon>
        <taxon>Archelosauria</taxon>
        <taxon>Archosauria</taxon>
        <taxon>Dinosauria</taxon>
        <taxon>Saurischia</taxon>
        <taxon>Theropoda</taxon>
        <taxon>Coelurosauria</taxon>
        <taxon>Aves</taxon>
        <taxon>Neognathae</taxon>
        <taxon>Neoaves</taxon>
        <taxon>Telluraves</taxon>
        <taxon>Coraciimorphae</taxon>
        <taxon>Piciformes</taxon>
        <taxon>Lybiidae</taxon>
        <taxon>Tricholaema lacrymosa</taxon>
    </lineage>
</organism>
<comment type="similarity">
    <text evidence="3">Belongs to the glycine N-acyltransferase family.</text>
</comment>
<feature type="non-terminal residue" evidence="6">
    <location>
        <position position="203"/>
    </location>
</feature>
<proteinExistence type="inferred from homology"/>
<dbReference type="PANTHER" id="PTHR15298">
    <property type="entry name" value="L-COA N-ACYLTRANSFERASE-RELATED"/>
    <property type="match status" value="1"/>
</dbReference>
<evidence type="ECO:0000256" key="2">
    <source>
        <dbReference type="ARBA" id="ARBA00023315"/>
    </source>
</evidence>
<evidence type="ECO:0000256" key="1">
    <source>
        <dbReference type="ARBA" id="ARBA00022679"/>
    </source>
</evidence>
<feature type="domain" description="Glycine N-acyltransferase N-terminal" evidence="4">
    <location>
        <begin position="108"/>
        <end position="145"/>
    </location>
</feature>
<feature type="domain" description="Glycine N-acyltransferase C-terminal" evidence="5">
    <location>
        <begin position="148"/>
        <end position="202"/>
    </location>
</feature>
<reference evidence="6" key="1">
    <citation type="submission" date="2020-02" db="EMBL/GenBank/DDBJ databases">
        <title>Bird 10,000 Genomes (B10K) Project - Family phase.</title>
        <authorList>
            <person name="Zhang G."/>
        </authorList>
    </citation>
    <scope>NUCLEOTIDE SEQUENCE</scope>
    <source>
        <strain evidence="6">B10K-DU-002-37</strain>
        <tissue evidence="6">Muscle</tissue>
    </source>
</reference>
<dbReference type="PANTHER" id="PTHR15298:SF1">
    <property type="entry name" value="GLYCINE N-ACYLTRANSFERASE-LIKE PROTEIN"/>
    <property type="match status" value="1"/>
</dbReference>
<keyword evidence="7" id="KW-1185">Reference proteome</keyword>
<evidence type="ECO:0000259" key="5">
    <source>
        <dbReference type="Pfam" id="PF08444"/>
    </source>
</evidence>
<dbReference type="Pfam" id="PF06021">
    <property type="entry name" value="Gly_acyl_tr_N"/>
    <property type="match status" value="2"/>
</dbReference>
<dbReference type="Pfam" id="PF08444">
    <property type="entry name" value="Gly_acyl_tr_C"/>
    <property type="match status" value="1"/>
</dbReference>
<name>A0A852IKF2_9PICI</name>
<gene>
    <name evidence="6" type="primary">Glyatl3_1</name>
    <name evidence="6" type="ORF">TRILEU_R07754</name>
</gene>
<feature type="domain" description="Glycine N-acyltransferase N-terminal" evidence="4">
    <location>
        <begin position="1"/>
        <end position="63"/>
    </location>
</feature>
<keyword evidence="2 3" id="KW-0012">Acyltransferase</keyword>
<dbReference type="InterPro" id="IPR010313">
    <property type="entry name" value="Glycine_N-acyltransferase"/>
</dbReference>
<dbReference type="InterPro" id="IPR015938">
    <property type="entry name" value="Glycine_N-acyltransferase_N"/>
</dbReference>
<dbReference type="GO" id="GO:0005739">
    <property type="term" value="C:mitochondrion"/>
    <property type="evidence" value="ECO:0007669"/>
    <property type="project" value="InterPro"/>
</dbReference>
<comment type="caution">
    <text evidence="6">The sequence shown here is derived from an EMBL/GenBank/DDBJ whole genome shotgun (WGS) entry which is preliminary data.</text>
</comment>
<dbReference type="InterPro" id="IPR016181">
    <property type="entry name" value="Acyl_CoA_acyltransferase"/>
</dbReference>
<dbReference type="EMBL" id="WAAF01002400">
    <property type="protein sequence ID" value="NXX39360.1"/>
    <property type="molecule type" value="Genomic_DNA"/>
</dbReference>
<dbReference type="GO" id="GO:0047961">
    <property type="term" value="F:glycine N-acyltransferase activity"/>
    <property type="evidence" value="ECO:0007669"/>
    <property type="project" value="InterPro"/>
</dbReference>
<dbReference type="AlphaFoldDB" id="A0A852IKF2"/>
<feature type="non-terminal residue" evidence="6">
    <location>
        <position position="1"/>
    </location>
</feature>
<dbReference type="EC" id="2.3.1.-" evidence="3"/>